<dbReference type="SUPFAM" id="SSF53335">
    <property type="entry name" value="S-adenosyl-L-methionine-dependent methyltransferases"/>
    <property type="match status" value="1"/>
</dbReference>
<dbReference type="InterPro" id="IPR029063">
    <property type="entry name" value="SAM-dependent_MTases_sf"/>
</dbReference>
<gene>
    <name evidence="2" type="ORF">UW55_C0002G0110</name>
</gene>
<sequence length="238" mass="27792">MVEEFKNKDRETTSTPERSSKISLPDILVYENPNRGKYQEIIKSLEARVARNPFGSPPDEYSEEWMRFLMFAEKIEKYPEDYRFFQEKLKGDILIDLGGGRGTNMKYFARTFGVRTYIDVERYLSKDLPVDPFKDLSEKFVDQPENMQILVVQADMLDFISRLPDNFANFNLNGIDSLVIEDPEYHYALAKELVRTTKKGGIVFGINSDALYSLGPAMKQFEREYKKDDRLVQIFEKV</sequence>
<evidence type="ECO:0000313" key="3">
    <source>
        <dbReference type="Proteomes" id="UP000033945"/>
    </source>
</evidence>
<organism evidence="2 3">
    <name type="scientific">Candidatus Giovannonibacteria bacterium GW2011_GWA2_44_26</name>
    <dbReference type="NCBI Taxonomy" id="1618648"/>
    <lineage>
        <taxon>Bacteria</taxon>
        <taxon>Candidatus Giovannoniibacteriota</taxon>
    </lineage>
</organism>
<dbReference type="EMBL" id="LCIT01000002">
    <property type="protein sequence ID" value="KKT63645.1"/>
    <property type="molecule type" value="Genomic_DNA"/>
</dbReference>
<accession>A0A0G1IX58</accession>
<protein>
    <recommendedName>
        <fullName evidence="4">Methyltransferase type 11 domain-containing protein</fullName>
    </recommendedName>
</protein>
<dbReference type="AlphaFoldDB" id="A0A0G1IX58"/>
<name>A0A0G1IX58_9BACT</name>
<evidence type="ECO:0000256" key="1">
    <source>
        <dbReference type="SAM" id="MobiDB-lite"/>
    </source>
</evidence>
<evidence type="ECO:0000313" key="2">
    <source>
        <dbReference type="EMBL" id="KKT63645.1"/>
    </source>
</evidence>
<comment type="caution">
    <text evidence="2">The sequence shown here is derived from an EMBL/GenBank/DDBJ whole genome shotgun (WGS) entry which is preliminary data.</text>
</comment>
<reference evidence="2 3" key="1">
    <citation type="journal article" date="2015" name="Nature">
        <title>rRNA introns, odd ribosomes, and small enigmatic genomes across a large radiation of phyla.</title>
        <authorList>
            <person name="Brown C.T."/>
            <person name="Hug L.A."/>
            <person name="Thomas B.C."/>
            <person name="Sharon I."/>
            <person name="Castelle C.J."/>
            <person name="Singh A."/>
            <person name="Wilkins M.J."/>
            <person name="Williams K.H."/>
            <person name="Banfield J.F."/>
        </authorList>
    </citation>
    <scope>NUCLEOTIDE SEQUENCE [LARGE SCALE GENOMIC DNA]</scope>
</reference>
<dbReference type="Proteomes" id="UP000033945">
    <property type="component" value="Unassembled WGS sequence"/>
</dbReference>
<evidence type="ECO:0008006" key="4">
    <source>
        <dbReference type="Google" id="ProtNLM"/>
    </source>
</evidence>
<dbReference type="Gene3D" id="3.40.50.150">
    <property type="entry name" value="Vaccinia Virus protein VP39"/>
    <property type="match status" value="1"/>
</dbReference>
<feature type="compositionally biased region" description="Basic and acidic residues" evidence="1">
    <location>
        <begin position="1"/>
        <end position="12"/>
    </location>
</feature>
<proteinExistence type="predicted"/>
<feature type="region of interest" description="Disordered" evidence="1">
    <location>
        <begin position="1"/>
        <end position="20"/>
    </location>
</feature>